<accession>A0A4S8PLT7</accession>
<keyword evidence="3" id="KW-1185">Reference proteome</keyword>
<dbReference type="PROSITE" id="PS51318">
    <property type="entry name" value="TAT"/>
    <property type="match status" value="1"/>
</dbReference>
<evidence type="ECO:0000313" key="2">
    <source>
        <dbReference type="EMBL" id="THV29519.1"/>
    </source>
</evidence>
<comment type="caution">
    <text evidence="2">The sequence shown here is derived from an EMBL/GenBank/DDBJ whole genome shotgun (WGS) entry which is preliminary data.</text>
</comment>
<evidence type="ECO:0000313" key="3">
    <source>
        <dbReference type="Proteomes" id="UP000305792"/>
    </source>
</evidence>
<dbReference type="InterPro" id="IPR006311">
    <property type="entry name" value="TAT_signal"/>
</dbReference>
<organism evidence="2 3">
    <name type="scientific">Glycomyces paridis</name>
    <dbReference type="NCBI Taxonomy" id="2126555"/>
    <lineage>
        <taxon>Bacteria</taxon>
        <taxon>Bacillati</taxon>
        <taxon>Actinomycetota</taxon>
        <taxon>Actinomycetes</taxon>
        <taxon>Glycomycetales</taxon>
        <taxon>Glycomycetaceae</taxon>
        <taxon>Glycomyces</taxon>
    </lineage>
</organism>
<dbReference type="SUPFAM" id="SSF75005">
    <property type="entry name" value="Arabinanase/levansucrase/invertase"/>
    <property type="match status" value="1"/>
</dbReference>
<dbReference type="AlphaFoldDB" id="A0A4S8PLT7"/>
<dbReference type="Proteomes" id="UP000305792">
    <property type="component" value="Unassembled WGS sequence"/>
</dbReference>
<dbReference type="RefSeq" id="WP_136529262.1">
    <property type="nucleotide sequence ID" value="NZ_STGX01000005.1"/>
</dbReference>
<gene>
    <name evidence="2" type="ORF">E9998_08405</name>
</gene>
<feature type="chain" id="PRO_5020362557" evidence="1">
    <location>
        <begin position="33"/>
        <end position="321"/>
    </location>
</feature>
<dbReference type="Gene3D" id="2.115.10.20">
    <property type="entry name" value="Glycosyl hydrolase domain, family 43"/>
    <property type="match status" value="2"/>
</dbReference>
<reference evidence="2 3" key="1">
    <citation type="journal article" date="2018" name="Int. J. Syst. Evol. Microbiol.">
        <title>Glycomyces paridis sp. nov., isolated from the medicinal plant Paris polyphylla.</title>
        <authorList>
            <person name="Fang X.M."/>
            <person name="Bai J.L."/>
            <person name="Su J."/>
            <person name="Zhao L.L."/>
            <person name="Liu H.Y."/>
            <person name="Ma B.P."/>
            <person name="Zhang Y.Q."/>
            <person name="Yu L.Y."/>
        </authorList>
    </citation>
    <scope>NUCLEOTIDE SEQUENCE [LARGE SCALE GENOMIC DNA]</scope>
    <source>
        <strain evidence="2 3">CPCC 204357</strain>
    </source>
</reference>
<keyword evidence="1" id="KW-0732">Signal</keyword>
<name>A0A4S8PLT7_9ACTN</name>
<dbReference type="OrthoDB" id="1413930at2"/>
<evidence type="ECO:0000256" key="1">
    <source>
        <dbReference type="SAM" id="SignalP"/>
    </source>
</evidence>
<protein>
    <submittedName>
        <fullName evidence="2">Uncharacterized protein</fullName>
    </submittedName>
</protein>
<dbReference type="EMBL" id="STGX01000005">
    <property type="protein sequence ID" value="THV29519.1"/>
    <property type="molecule type" value="Genomic_DNA"/>
</dbReference>
<feature type="signal peptide" evidence="1">
    <location>
        <begin position="1"/>
        <end position="32"/>
    </location>
</feature>
<dbReference type="InterPro" id="IPR023296">
    <property type="entry name" value="Glyco_hydro_beta-prop_sf"/>
</dbReference>
<sequence>MDSASAFGRRGLLLGAAALGATAALGAAPASAAPPGFPVFTRLGAALDKSALAYNPTNEFIFPSVRYVAGRVRNPLGAWYMYYAPHDGQGGICLAYADSLAGPWKEYPANPIIANTWSPHYSVPHVSSPHAVWNAADAKIYLYFHGDNRTTRVATSTDGRSFTYGATVLHTSMLPSNVTEASYARVFPHPVQSGVNIMLFMGNQAGTRKIFIGWSHALASGWRFKPQPLISPAAGEGGQLSGAHYWSQNGGGHVVYHAGDGRIRVAHVGTGFDREEHLGVLYTDPVATRAAAPSFAEEDGRMYMFYEAGARSNTNIAIARA</sequence>
<proteinExistence type="predicted"/>